<dbReference type="Gene3D" id="1.20.5.170">
    <property type="match status" value="1"/>
</dbReference>
<sequence length="403" mass="44865">MMMAAVVVIPSTSMMDIPDASAARKRRREILSSQRQALEISTPAAAPNSELTSSFTTSFANEEEHSNSRKARRVSDCSEPVMTAEPDKSATTIKTTVNTISSIKKKLSSSSSTKKKPQMKYDPDVPMTKEEAAVWRREQRRKRNRESAALSRQRQRDRIGDLEVEVDEWKNKVENIMERIKKLEEESGIDSRTLVPEPLPRPPKEERHQDIPEQSLEFEVIDNDTDANQSSKFVSPPTSPGHSSSFSEEDESPEASPIASSDAKTVVDAVVDQVLMGIESYEHEFTDNMISRHAVKITPVAPALPFLPKSEDSISALLPSPETCLSGEVAPDKCNSSINNNTIVNKKKRMTLVPKPATATNTLDPIDSSLFPVKEEDKLPVLLTDEENEDEFGEFLLDAVQWL</sequence>
<evidence type="ECO:0000259" key="2">
    <source>
        <dbReference type="PROSITE" id="PS50217"/>
    </source>
</evidence>
<feature type="region of interest" description="Disordered" evidence="1">
    <location>
        <begin position="189"/>
        <end position="213"/>
    </location>
</feature>
<dbReference type="PROSITE" id="PS50217">
    <property type="entry name" value="BZIP"/>
    <property type="match status" value="1"/>
</dbReference>
<gene>
    <name evidence="3" type="ORF">FRACYDRAFT_270612</name>
</gene>
<feature type="region of interest" description="Disordered" evidence="1">
    <location>
        <begin position="227"/>
        <end position="263"/>
    </location>
</feature>
<dbReference type="EMBL" id="KV784365">
    <property type="protein sequence ID" value="OEU12371.1"/>
    <property type="molecule type" value="Genomic_DNA"/>
</dbReference>
<dbReference type="InParanoid" id="A0A1E7F2E7"/>
<dbReference type="InterPro" id="IPR046347">
    <property type="entry name" value="bZIP_sf"/>
</dbReference>
<dbReference type="CDD" id="cd14686">
    <property type="entry name" value="bZIP"/>
    <property type="match status" value="1"/>
</dbReference>
<keyword evidence="4" id="KW-1185">Reference proteome</keyword>
<dbReference type="SUPFAM" id="SSF57959">
    <property type="entry name" value="Leucine zipper domain"/>
    <property type="match status" value="1"/>
</dbReference>
<dbReference type="SMART" id="SM00338">
    <property type="entry name" value="BRLZ"/>
    <property type="match status" value="1"/>
</dbReference>
<feature type="compositionally biased region" description="Basic and acidic residues" evidence="1">
    <location>
        <begin position="202"/>
        <end position="211"/>
    </location>
</feature>
<feature type="compositionally biased region" description="Basic and acidic residues" evidence="1">
    <location>
        <begin position="119"/>
        <end position="137"/>
    </location>
</feature>
<dbReference type="Pfam" id="PF00170">
    <property type="entry name" value="bZIP_1"/>
    <property type="match status" value="1"/>
</dbReference>
<feature type="region of interest" description="Disordered" evidence="1">
    <location>
        <begin position="33"/>
        <end position="86"/>
    </location>
</feature>
<feature type="compositionally biased region" description="Polar residues" evidence="1">
    <location>
        <begin position="49"/>
        <end position="60"/>
    </location>
</feature>
<evidence type="ECO:0000313" key="4">
    <source>
        <dbReference type="Proteomes" id="UP000095751"/>
    </source>
</evidence>
<dbReference type="Proteomes" id="UP000095751">
    <property type="component" value="Unassembled WGS sequence"/>
</dbReference>
<feature type="region of interest" description="Disordered" evidence="1">
    <location>
        <begin position="104"/>
        <end position="157"/>
    </location>
</feature>
<protein>
    <recommendedName>
        <fullName evidence="2">BZIP domain-containing protein</fullName>
    </recommendedName>
</protein>
<name>A0A1E7F2E7_9STRA</name>
<proteinExistence type="predicted"/>
<dbReference type="InterPro" id="IPR004827">
    <property type="entry name" value="bZIP"/>
</dbReference>
<organism evidence="3 4">
    <name type="scientific">Fragilariopsis cylindrus CCMP1102</name>
    <dbReference type="NCBI Taxonomy" id="635003"/>
    <lineage>
        <taxon>Eukaryota</taxon>
        <taxon>Sar</taxon>
        <taxon>Stramenopiles</taxon>
        <taxon>Ochrophyta</taxon>
        <taxon>Bacillariophyta</taxon>
        <taxon>Bacillariophyceae</taxon>
        <taxon>Bacillariophycidae</taxon>
        <taxon>Bacillariales</taxon>
        <taxon>Bacillariaceae</taxon>
        <taxon>Fragilariopsis</taxon>
    </lineage>
</organism>
<dbReference type="OrthoDB" id="49471at2759"/>
<evidence type="ECO:0000256" key="1">
    <source>
        <dbReference type="SAM" id="MobiDB-lite"/>
    </source>
</evidence>
<dbReference type="KEGG" id="fcy:FRACYDRAFT_270612"/>
<reference evidence="3 4" key="1">
    <citation type="submission" date="2016-09" db="EMBL/GenBank/DDBJ databases">
        <title>Extensive genetic diversity and differential bi-allelic expression allows diatom success in the polar Southern Ocean.</title>
        <authorList>
            <consortium name="DOE Joint Genome Institute"/>
            <person name="Mock T."/>
            <person name="Otillar R.P."/>
            <person name="Strauss J."/>
            <person name="Dupont C."/>
            <person name="Frickenhaus S."/>
            <person name="Maumus F."/>
            <person name="Mcmullan M."/>
            <person name="Sanges R."/>
            <person name="Schmutz J."/>
            <person name="Toseland A."/>
            <person name="Valas R."/>
            <person name="Veluchamy A."/>
            <person name="Ward B.J."/>
            <person name="Allen A."/>
            <person name="Barry K."/>
            <person name="Falciatore A."/>
            <person name="Ferrante M."/>
            <person name="Fortunato A.E."/>
            <person name="Gloeckner G."/>
            <person name="Gruber A."/>
            <person name="Hipkin R."/>
            <person name="Janech M."/>
            <person name="Kroth P."/>
            <person name="Leese F."/>
            <person name="Lindquist E."/>
            <person name="Lyon B.R."/>
            <person name="Martin J."/>
            <person name="Mayer C."/>
            <person name="Parker M."/>
            <person name="Quesneville H."/>
            <person name="Raymond J."/>
            <person name="Uhlig C."/>
            <person name="Valentin K.U."/>
            <person name="Worden A.Z."/>
            <person name="Armbrust E.V."/>
            <person name="Bowler C."/>
            <person name="Green B."/>
            <person name="Moulton V."/>
            <person name="Van Oosterhout C."/>
            <person name="Grigoriev I."/>
        </authorList>
    </citation>
    <scope>NUCLEOTIDE SEQUENCE [LARGE SCALE GENOMIC DNA]</scope>
    <source>
        <strain evidence="3 4">CCMP1102</strain>
    </source>
</reference>
<feature type="domain" description="BZIP" evidence="2">
    <location>
        <begin position="136"/>
        <end position="186"/>
    </location>
</feature>
<feature type="compositionally biased region" description="Basic residues" evidence="1">
    <location>
        <begin position="104"/>
        <end position="118"/>
    </location>
</feature>
<dbReference type="AlphaFoldDB" id="A0A1E7F2E7"/>
<accession>A0A1E7F2E7</accession>
<dbReference type="GO" id="GO:0003700">
    <property type="term" value="F:DNA-binding transcription factor activity"/>
    <property type="evidence" value="ECO:0007669"/>
    <property type="project" value="InterPro"/>
</dbReference>
<evidence type="ECO:0000313" key="3">
    <source>
        <dbReference type="EMBL" id="OEU12371.1"/>
    </source>
</evidence>